<dbReference type="OrthoDB" id="9791620at2"/>
<dbReference type="Proteomes" id="UP000284395">
    <property type="component" value="Unassembled WGS sequence"/>
</dbReference>
<dbReference type="Pfam" id="PF13304">
    <property type="entry name" value="AAA_21"/>
    <property type="match status" value="1"/>
</dbReference>
<dbReference type="EMBL" id="RAPF01000001">
    <property type="protein sequence ID" value="RKF22982.1"/>
    <property type="molecule type" value="Genomic_DNA"/>
</dbReference>
<accession>A0A420EQM8</accession>
<keyword evidence="1" id="KW-0175">Coiled coil</keyword>
<dbReference type="GO" id="GO:0004519">
    <property type="term" value="F:endonuclease activity"/>
    <property type="evidence" value="ECO:0007669"/>
    <property type="project" value="UniProtKB-KW"/>
</dbReference>
<keyword evidence="4" id="KW-0255">Endonuclease</keyword>
<keyword evidence="4" id="KW-0540">Nuclease</keyword>
<dbReference type="SUPFAM" id="SSF52540">
    <property type="entry name" value="P-loop containing nucleoside triphosphate hydrolases"/>
    <property type="match status" value="1"/>
</dbReference>
<protein>
    <submittedName>
        <fullName evidence="4">Type III restriction endonuclease subunit R</fullName>
    </submittedName>
</protein>
<evidence type="ECO:0000259" key="3">
    <source>
        <dbReference type="Pfam" id="PF13476"/>
    </source>
</evidence>
<gene>
    <name evidence="4" type="ORF">D6851_00220</name>
</gene>
<feature type="domain" description="Rad50/SbcC-type AAA" evidence="3">
    <location>
        <begin position="305"/>
        <end position="543"/>
    </location>
</feature>
<dbReference type="AlphaFoldDB" id="A0A420EQM8"/>
<dbReference type="InterPro" id="IPR003959">
    <property type="entry name" value="ATPase_AAA_core"/>
</dbReference>
<sequence length="940" mass="102771">MTNPTYAYWRKCDFQVHTPRDPNWQGARPLGVGDDNNGTPATAAFVEAARQQWAEDFVEQCSKRNLTAVALTDHHEMIMFPYVRAAVASRREADPSFDLWVFPGMELTCRGGVQCLIIFDANLSDEWTNAAQARLGIVVAQLDDKARQAPRVTQLDCSYPEIAGKLDGVPQLKGRFIVLPNVSQGGQHTVLTNAAHADFKAMSYVGGYLDVGQSIETMGATNRRRLSGLDANWGSRFIYPLPTSDARSADYAQLGQNSCWIKLATPTAEAIRQAFLGYRSRISIQRPTVATLSVRSLSVSQSAILEDGTLSISPELNSFIGGRGSGKSTLLEYIAFGLGRSCHDIDKGEYSGKQRLSGLINDTLIAAGATLELAIVQDGANFYIRRSGANAYQPKITYPDGTSQELSLKELRSLFPAVVYSQGELSEIGKQAGKRAQLSDLLQFVEPEFKREDERLNGDIDAAKLTVRQSLQGLSSAWAQQSQLHKLNTAKSSLEQRIAALQKTLPQLSPEDQKVVSRHDSLVELDTKRQQAEKQVQAVMGELEQLWRTSRQTLDLASPAPEAKAVQEAYSHFNAAFTKGIETLGKDLASHRDKVMAAGSGVSSALAEAKTSRDKVMEKLTEHRAVTSQLSALQTELKGVMTQIGELQVSLLSPDEKFTELSGAIASLKASVDLRAERTKEWADKIETLSGNRIEAQLNVDHNWTEIFDAVDMLAAKTGSQEATRHRNVEEGLESQGVWAFLDALRADCLAALRWKQVSVSGSGDKPACEALASVLGGAARTIDSCFDLIDLQRIEAIATAVPKPEITLFYCDAERKISFEKASEGQRAAALLFMLLEQPGGPLIVDQPEGDLDNKVVSELAEKLHESKQRRQVIFASHNANIVVNGSSELVVGMDVTSDAKRAVACHGAIDRTDVCAKITETMEGGEKAFRDRKDKYGY</sequence>
<name>A0A420EQM8_9SPHN</name>
<dbReference type="GO" id="GO:0006302">
    <property type="term" value="P:double-strand break repair"/>
    <property type="evidence" value="ECO:0007669"/>
    <property type="project" value="InterPro"/>
</dbReference>
<keyword evidence="5" id="KW-1185">Reference proteome</keyword>
<dbReference type="Gene3D" id="3.40.50.300">
    <property type="entry name" value="P-loop containing nucleotide triphosphate hydrolases"/>
    <property type="match status" value="2"/>
</dbReference>
<dbReference type="PANTHER" id="PTHR32182:SF22">
    <property type="entry name" value="ATP-DEPENDENT ENDONUCLEASE, OLD FAMILY-RELATED"/>
    <property type="match status" value="1"/>
</dbReference>
<dbReference type="SUPFAM" id="SSF89550">
    <property type="entry name" value="PHP domain-like"/>
    <property type="match status" value="1"/>
</dbReference>
<evidence type="ECO:0000313" key="5">
    <source>
        <dbReference type="Proteomes" id="UP000284395"/>
    </source>
</evidence>
<dbReference type="Gene3D" id="3.20.20.140">
    <property type="entry name" value="Metal-dependent hydrolases"/>
    <property type="match status" value="1"/>
</dbReference>
<dbReference type="NCBIfam" id="NF045780">
    <property type="entry name" value="TrlF_fam_ATP"/>
    <property type="match status" value="1"/>
</dbReference>
<reference evidence="4 5" key="1">
    <citation type="submission" date="2018-09" db="EMBL/GenBank/DDBJ databases">
        <title>Altererythrobacter spongiae sp. nov., isolated from a marine sponge.</title>
        <authorList>
            <person name="Zhuang L."/>
            <person name="Luo L."/>
        </authorList>
    </citation>
    <scope>NUCLEOTIDE SEQUENCE [LARGE SCALE GENOMIC DNA]</scope>
    <source>
        <strain evidence="4 5">HN-Y73</strain>
    </source>
</reference>
<dbReference type="RefSeq" id="WP_120322885.1">
    <property type="nucleotide sequence ID" value="NZ_RAPF01000001.1"/>
</dbReference>
<feature type="coiled-coil region" evidence="1">
    <location>
        <begin position="484"/>
        <end position="542"/>
    </location>
</feature>
<evidence type="ECO:0000256" key="1">
    <source>
        <dbReference type="SAM" id="Coils"/>
    </source>
</evidence>
<dbReference type="GO" id="GO:0000731">
    <property type="term" value="P:DNA synthesis involved in DNA repair"/>
    <property type="evidence" value="ECO:0007669"/>
    <property type="project" value="TreeGrafter"/>
</dbReference>
<keyword evidence="4" id="KW-0378">Hydrolase</keyword>
<evidence type="ECO:0000313" key="4">
    <source>
        <dbReference type="EMBL" id="RKF22982.1"/>
    </source>
</evidence>
<dbReference type="GO" id="GO:0005524">
    <property type="term" value="F:ATP binding"/>
    <property type="evidence" value="ECO:0007669"/>
    <property type="project" value="InterPro"/>
</dbReference>
<dbReference type="GO" id="GO:0016887">
    <property type="term" value="F:ATP hydrolysis activity"/>
    <property type="evidence" value="ECO:0007669"/>
    <property type="project" value="InterPro"/>
</dbReference>
<dbReference type="InterPro" id="IPR027417">
    <property type="entry name" value="P-loop_NTPase"/>
</dbReference>
<dbReference type="PANTHER" id="PTHR32182">
    <property type="entry name" value="DNA REPLICATION AND REPAIR PROTEIN RECF"/>
    <property type="match status" value="1"/>
</dbReference>
<comment type="caution">
    <text evidence="4">The sequence shown here is derived from an EMBL/GenBank/DDBJ whole genome shotgun (WGS) entry which is preliminary data.</text>
</comment>
<dbReference type="Pfam" id="PF13476">
    <property type="entry name" value="AAA_23"/>
    <property type="match status" value="1"/>
</dbReference>
<evidence type="ECO:0000259" key="2">
    <source>
        <dbReference type="Pfam" id="PF13304"/>
    </source>
</evidence>
<dbReference type="InterPro" id="IPR054787">
    <property type="entry name" value="TrlF_ATPase"/>
</dbReference>
<proteinExistence type="predicted"/>
<dbReference type="InterPro" id="IPR038729">
    <property type="entry name" value="Rad50/SbcC_AAA"/>
</dbReference>
<organism evidence="4 5">
    <name type="scientific">Altericroceibacterium spongiae</name>
    <dbReference type="NCBI Taxonomy" id="2320269"/>
    <lineage>
        <taxon>Bacteria</taxon>
        <taxon>Pseudomonadati</taxon>
        <taxon>Pseudomonadota</taxon>
        <taxon>Alphaproteobacteria</taxon>
        <taxon>Sphingomonadales</taxon>
        <taxon>Erythrobacteraceae</taxon>
        <taxon>Altericroceibacterium</taxon>
    </lineage>
</organism>
<dbReference type="InterPro" id="IPR016195">
    <property type="entry name" value="Pol/histidinol_Pase-like"/>
</dbReference>
<feature type="domain" description="ATPase AAA-type core" evidence="2">
    <location>
        <begin position="811"/>
        <end position="884"/>
    </location>
</feature>